<feature type="binding site" evidence="9">
    <location>
        <position position="355"/>
    </location>
    <ligand>
        <name>3-phosphoshikimate</name>
        <dbReference type="ChEBI" id="CHEBI:145989"/>
    </ligand>
</feature>
<dbReference type="EMBL" id="VULZ01000006">
    <property type="protein sequence ID" value="MSS14833.1"/>
    <property type="molecule type" value="Genomic_DNA"/>
</dbReference>
<dbReference type="GO" id="GO:0008652">
    <property type="term" value="P:amino acid biosynthetic process"/>
    <property type="evidence" value="ECO:0007669"/>
    <property type="project" value="UniProtKB-KW"/>
</dbReference>
<dbReference type="CDD" id="cd01556">
    <property type="entry name" value="EPSP_synthase"/>
    <property type="match status" value="1"/>
</dbReference>
<evidence type="ECO:0000256" key="6">
    <source>
        <dbReference type="ARBA" id="ARBA00022679"/>
    </source>
</evidence>
<feature type="binding site" evidence="9">
    <location>
        <position position="124"/>
    </location>
    <ligand>
        <name>phosphoenolpyruvate</name>
        <dbReference type="ChEBI" id="CHEBI:58702"/>
    </ligand>
</feature>
<feature type="active site" description="Proton acceptor" evidence="9">
    <location>
        <position position="328"/>
    </location>
</feature>
<dbReference type="FunFam" id="3.65.10.10:FF:000006">
    <property type="entry name" value="3-phosphoshikimate 1-carboxyvinyltransferase"/>
    <property type="match status" value="1"/>
</dbReference>
<dbReference type="HAMAP" id="MF_00210">
    <property type="entry name" value="EPSP_synth"/>
    <property type="match status" value="1"/>
</dbReference>
<evidence type="ECO:0000256" key="8">
    <source>
        <dbReference type="ARBA" id="ARBA00044633"/>
    </source>
</evidence>
<feature type="binding site" evidence="9">
    <location>
        <position position="171"/>
    </location>
    <ligand>
        <name>phosphoenolpyruvate</name>
        <dbReference type="ChEBI" id="CHEBI:58702"/>
    </ligand>
</feature>
<feature type="binding site" evidence="9">
    <location>
        <position position="22"/>
    </location>
    <ligand>
        <name>3-phosphoshikimate</name>
        <dbReference type="ChEBI" id="CHEBI:145989"/>
    </ligand>
</feature>
<comment type="similarity">
    <text evidence="3 9">Belongs to the EPSP synthase family.</text>
</comment>
<dbReference type="Gene3D" id="3.65.10.10">
    <property type="entry name" value="Enolpyruvate transferase domain"/>
    <property type="match status" value="2"/>
</dbReference>
<keyword evidence="4 9" id="KW-0963">Cytoplasm</keyword>
<dbReference type="PROSITE" id="PS00885">
    <property type="entry name" value="EPSP_SYNTHASE_2"/>
    <property type="match status" value="1"/>
</dbReference>
<feature type="binding site" evidence="9">
    <location>
        <position position="27"/>
    </location>
    <ligand>
        <name>3-phosphoshikimate</name>
        <dbReference type="ChEBI" id="CHEBI:145989"/>
    </ligand>
</feature>
<feature type="binding site" evidence="9">
    <location>
        <position position="328"/>
    </location>
    <ligand>
        <name>3-phosphoshikimate</name>
        <dbReference type="ChEBI" id="CHEBI:145989"/>
    </ligand>
</feature>
<keyword evidence="5 9" id="KW-0028">Amino-acid biosynthesis</keyword>
<accession>A0A6L5X621</accession>
<proteinExistence type="inferred from homology"/>
<gene>
    <name evidence="9 11" type="primary">aroA</name>
    <name evidence="11" type="ORF">FYJ35_07205</name>
</gene>
<evidence type="ECO:0000313" key="12">
    <source>
        <dbReference type="Proteomes" id="UP000481852"/>
    </source>
</evidence>
<dbReference type="Proteomes" id="UP000481852">
    <property type="component" value="Unassembled WGS sequence"/>
</dbReference>
<evidence type="ECO:0000256" key="3">
    <source>
        <dbReference type="ARBA" id="ARBA00009948"/>
    </source>
</evidence>
<feature type="binding site" evidence="9">
    <location>
        <position position="359"/>
    </location>
    <ligand>
        <name>phosphoenolpyruvate</name>
        <dbReference type="ChEBI" id="CHEBI:58702"/>
    </ligand>
</feature>
<keyword evidence="12" id="KW-1185">Reference proteome</keyword>
<feature type="binding site" evidence="9">
    <location>
        <position position="22"/>
    </location>
    <ligand>
        <name>phosphoenolpyruvate</name>
        <dbReference type="ChEBI" id="CHEBI:58702"/>
    </ligand>
</feature>
<comment type="function">
    <text evidence="1 9">Catalyzes the transfer of the enolpyruvyl moiety of phosphoenolpyruvate (PEP) to the 5-hydroxyl of shikimate-3-phosphate (S3P) to produce enolpyruvyl shikimate-3-phosphate and inorganic phosphate.</text>
</comment>
<protein>
    <recommendedName>
        <fullName evidence="9">3-phosphoshikimate 1-carboxyvinyltransferase</fullName>
        <ecNumber evidence="9">2.5.1.19</ecNumber>
    </recommendedName>
    <alternativeName>
        <fullName evidence="9">5-enolpyruvylshikimate-3-phosphate synthase</fullName>
        <shortName evidence="9">EPSP synthase</shortName>
        <shortName evidence="9">EPSPS</shortName>
    </alternativeName>
</protein>
<comment type="subunit">
    <text evidence="9">Monomer.</text>
</comment>
<feature type="binding site" evidence="9">
    <location>
        <position position="171"/>
    </location>
    <ligand>
        <name>3-phosphoshikimate</name>
        <dbReference type="ChEBI" id="CHEBI:145989"/>
    </ligand>
</feature>
<comment type="catalytic activity">
    <reaction evidence="8">
        <text>3-phosphoshikimate + phosphoenolpyruvate = 5-O-(1-carboxyvinyl)-3-phosphoshikimate + phosphate</text>
        <dbReference type="Rhea" id="RHEA:21256"/>
        <dbReference type="ChEBI" id="CHEBI:43474"/>
        <dbReference type="ChEBI" id="CHEBI:57701"/>
        <dbReference type="ChEBI" id="CHEBI:58702"/>
        <dbReference type="ChEBI" id="CHEBI:145989"/>
        <dbReference type="EC" id="2.5.1.19"/>
    </reaction>
    <physiologicalReaction direction="left-to-right" evidence="8">
        <dbReference type="Rhea" id="RHEA:21257"/>
    </physiologicalReaction>
</comment>
<dbReference type="GO" id="GO:0009423">
    <property type="term" value="P:chorismate biosynthetic process"/>
    <property type="evidence" value="ECO:0007669"/>
    <property type="project" value="UniProtKB-UniRule"/>
</dbReference>
<evidence type="ECO:0000256" key="1">
    <source>
        <dbReference type="ARBA" id="ARBA00002174"/>
    </source>
</evidence>
<sequence length="440" mass="46483">MSIREIERACALHGEIEVPGDKSISHRSIMLGALAEGDTRASHFLMSADCLSTISCFRQLGIDIEEDRGADTVVVHGKGLHGLQAPSETLDTGNSGTTTRILSGTLAGQTFQSQINGDSSIQTRPMKRIINPLTEMGAQVTSLRGNDCTPLAISGGHLHGIDYLSPVASAQVKSCILLAGLYAEGRTSVTEPSLSRNHTELMLRGFGAEVSSRAAARSRTAGMTPWRAEVCPEPHLRGQDIIIPGDISSAAYFIAAGLIVPGSEILVKNVGINPTRAGILEVARGMGGQIEVIREYDRGGEKAADLLVKSASLHGTTIEGALIPTLIDEIPVIAVMAACADGTTVIRDAAELKVKESDRIAAMTENLKAMGADITPEEDGMIIRGTGSLHGARVRSFMDHRVAMSMAVAALAAEGTTAIEDADCVLISYPSFYEDLEKLI</sequence>
<keyword evidence="6 9" id="KW-0808">Transferase</keyword>
<keyword evidence="7 9" id="KW-0057">Aromatic amino acid biosynthesis</keyword>
<dbReference type="GO" id="GO:0009073">
    <property type="term" value="P:aromatic amino acid family biosynthetic process"/>
    <property type="evidence" value="ECO:0007669"/>
    <property type="project" value="UniProtKB-KW"/>
</dbReference>
<evidence type="ECO:0000256" key="7">
    <source>
        <dbReference type="ARBA" id="ARBA00023141"/>
    </source>
</evidence>
<evidence type="ECO:0000256" key="9">
    <source>
        <dbReference type="HAMAP-Rule" id="MF_00210"/>
    </source>
</evidence>
<dbReference type="GO" id="GO:0005737">
    <property type="term" value="C:cytoplasm"/>
    <property type="evidence" value="ECO:0007669"/>
    <property type="project" value="UniProtKB-SubCell"/>
</dbReference>
<dbReference type="EC" id="2.5.1.19" evidence="9"/>
<dbReference type="PROSITE" id="PS00104">
    <property type="entry name" value="EPSP_SYNTHASE_1"/>
    <property type="match status" value="1"/>
</dbReference>
<dbReference type="NCBIfam" id="TIGR01356">
    <property type="entry name" value="aroA"/>
    <property type="match status" value="1"/>
</dbReference>
<evidence type="ECO:0000259" key="10">
    <source>
        <dbReference type="Pfam" id="PF00275"/>
    </source>
</evidence>
<dbReference type="RefSeq" id="WP_154525060.1">
    <property type="nucleotide sequence ID" value="NZ_VULZ01000006.1"/>
</dbReference>
<comment type="caution">
    <text evidence="9">Lacks conserved residue(s) required for the propagation of feature annotation.</text>
</comment>
<feature type="binding site" evidence="9">
    <location>
        <position position="401"/>
    </location>
    <ligand>
        <name>phosphoenolpyruvate</name>
        <dbReference type="ChEBI" id="CHEBI:58702"/>
    </ligand>
</feature>
<comment type="pathway">
    <text evidence="2 9">Metabolic intermediate biosynthesis; chorismate biosynthesis; chorismate from D-erythrose 4-phosphate and phosphoenolpyruvate: step 6/7.</text>
</comment>
<comment type="subcellular location">
    <subcellularLocation>
        <location evidence="9">Cytoplasm</location>
    </subcellularLocation>
</comment>
<dbReference type="SUPFAM" id="SSF55205">
    <property type="entry name" value="EPT/RTPC-like"/>
    <property type="match status" value="1"/>
</dbReference>
<dbReference type="InterPro" id="IPR006264">
    <property type="entry name" value="EPSP_synthase"/>
</dbReference>
<dbReference type="AlphaFoldDB" id="A0A6L5X621"/>
<dbReference type="PANTHER" id="PTHR21090">
    <property type="entry name" value="AROM/DEHYDROQUINATE SYNTHASE"/>
    <property type="match status" value="1"/>
</dbReference>
<evidence type="ECO:0000256" key="4">
    <source>
        <dbReference type="ARBA" id="ARBA00022490"/>
    </source>
</evidence>
<dbReference type="InterPro" id="IPR036968">
    <property type="entry name" value="Enolpyruvate_Tfrase_sf"/>
</dbReference>
<dbReference type="Pfam" id="PF00275">
    <property type="entry name" value="EPSP_synthase"/>
    <property type="match status" value="1"/>
</dbReference>
<feature type="domain" description="Enolpyruvate transferase" evidence="10">
    <location>
        <begin position="11"/>
        <end position="436"/>
    </location>
</feature>
<dbReference type="InterPro" id="IPR013792">
    <property type="entry name" value="RNA3'P_cycl/enolpyr_Trfase_a/b"/>
</dbReference>
<reference evidence="11 12" key="1">
    <citation type="submission" date="2019-08" db="EMBL/GenBank/DDBJ databases">
        <title>In-depth cultivation of the pig gut microbiome towards novel bacterial diversity and tailored functional studies.</title>
        <authorList>
            <person name="Wylensek D."/>
            <person name="Hitch T.C.A."/>
            <person name="Clavel T."/>
        </authorList>
    </citation>
    <scope>NUCLEOTIDE SEQUENCE [LARGE SCALE GENOMIC DNA]</scope>
    <source>
        <strain evidence="11 12">Oil+RF-744-WCA-WT-11</strain>
    </source>
</reference>
<name>A0A6L5X621_9FIRM</name>
<evidence type="ECO:0000313" key="11">
    <source>
        <dbReference type="EMBL" id="MSS14833.1"/>
    </source>
</evidence>
<feature type="binding site" evidence="9">
    <location>
        <position position="96"/>
    </location>
    <ligand>
        <name>phosphoenolpyruvate</name>
        <dbReference type="ChEBI" id="CHEBI:58702"/>
    </ligand>
</feature>
<dbReference type="UniPathway" id="UPA00053">
    <property type="reaction ID" value="UER00089"/>
</dbReference>
<comment type="caution">
    <text evidence="11">The sequence shown here is derived from an EMBL/GenBank/DDBJ whole genome shotgun (WGS) entry which is preliminary data.</text>
</comment>
<dbReference type="GO" id="GO:0003866">
    <property type="term" value="F:3-phosphoshikimate 1-carboxyvinyltransferase activity"/>
    <property type="evidence" value="ECO:0007669"/>
    <property type="project" value="UniProtKB-UniRule"/>
</dbReference>
<feature type="binding site" evidence="9">
    <location>
        <position position="23"/>
    </location>
    <ligand>
        <name>3-phosphoshikimate</name>
        <dbReference type="ChEBI" id="CHEBI:145989"/>
    </ligand>
</feature>
<dbReference type="PANTHER" id="PTHR21090:SF5">
    <property type="entry name" value="PENTAFUNCTIONAL AROM POLYPEPTIDE"/>
    <property type="match status" value="1"/>
</dbReference>
<dbReference type="InterPro" id="IPR001986">
    <property type="entry name" value="Enolpyruvate_Tfrase_dom"/>
</dbReference>
<dbReference type="InterPro" id="IPR023193">
    <property type="entry name" value="EPSP_synthase_CS"/>
</dbReference>
<dbReference type="FunFam" id="3.65.10.10:FF:000005">
    <property type="entry name" value="3-phosphoshikimate 1-carboxyvinyltransferase"/>
    <property type="match status" value="1"/>
</dbReference>
<evidence type="ECO:0000256" key="2">
    <source>
        <dbReference type="ARBA" id="ARBA00004811"/>
    </source>
</evidence>
<organism evidence="11 12">
    <name type="scientific">Porcincola intestinalis</name>
    <dbReference type="NCBI Taxonomy" id="2606632"/>
    <lineage>
        <taxon>Bacteria</taxon>
        <taxon>Bacillati</taxon>
        <taxon>Bacillota</taxon>
        <taxon>Clostridia</taxon>
        <taxon>Lachnospirales</taxon>
        <taxon>Lachnospiraceae</taxon>
        <taxon>Porcincola</taxon>
    </lineage>
</organism>
<dbReference type="PIRSF" id="PIRSF000505">
    <property type="entry name" value="EPSPS"/>
    <property type="match status" value="1"/>
</dbReference>
<evidence type="ECO:0000256" key="5">
    <source>
        <dbReference type="ARBA" id="ARBA00022605"/>
    </source>
</evidence>
<feature type="binding site" evidence="9">
    <location>
        <position position="169"/>
    </location>
    <ligand>
        <name>3-phosphoshikimate</name>
        <dbReference type="ChEBI" id="CHEBI:145989"/>
    </ligand>
</feature>